<sequence length="78" mass="8528">MDGEFFARPPGGVRRLATEMIQVRGAVAMEREKRRTMTELADTLVDSGRAGQVTHRDGAGGQWTITLASDDAQAEWHG</sequence>
<dbReference type="RefSeq" id="WP_097233873.1">
    <property type="nucleotide sequence ID" value="NZ_OCNE01000028.1"/>
</dbReference>
<dbReference type="EMBL" id="OCNE01000028">
    <property type="protein sequence ID" value="SOD66976.1"/>
    <property type="molecule type" value="Genomic_DNA"/>
</dbReference>
<accession>A0A286E7V2</accession>
<protein>
    <submittedName>
        <fullName evidence="1">Uncharacterized protein</fullName>
    </submittedName>
</protein>
<proteinExistence type="predicted"/>
<dbReference type="AlphaFoldDB" id="A0A286E7V2"/>
<keyword evidence="2" id="KW-1185">Reference proteome</keyword>
<evidence type="ECO:0000313" key="1">
    <source>
        <dbReference type="EMBL" id="SOD66976.1"/>
    </source>
</evidence>
<dbReference type="Proteomes" id="UP000219072">
    <property type="component" value="Unassembled WGS sequence"/>
</dbReference>
<name>A0A286E7V2_9ACTN</name>
<evidence type="ECO:0000313" key="2">
    <source>
        <dbReference type="Proteomes" id="UP000219072"/>
    </source>
</evidence>
<organism evidence="1 2">
    <name type="scientific">Streptomyces zhaozhouensis</name>
    <dbReference type="NCBI Taxonomy" id="1300267"/>
    <lineage>
        <taxon>Bacteria</taxon>
        <taxon>Bacillati</taxon>
        <taxon>Actinomycetota</taxon>
        <taxon>Actinomycetes</taxon>
        <taxon>Kitasatosporales</taxon>
        <taxon>Streptomycetaceae</taxon>
        <taxon>Streptomyces</taxon>
    </lineage>
</organism>
<gene>
    <name evidence="1" type="ORF">SAMN06297387_12820</name>
</gene>
<reference evidence="1 2" key="1">
    <citation type="submission" date="2017-09" db="EMBL/GenBank/DDBJ databases">
        <authorList>
            <person name="Ehlers B."/>
            <person name="Leendertz F.H."/>
        </authorList>
    </citation>
    <scope>NUCLEOTIDE SEQUENCE [LARGE SCALE GENOMIC DNA]</scope>
    <source>
        <strain evidence="1 2">CGMCC 4.7095</strain>
    </source>
</reference>